<sequence>MVVKAHVDMMSLNKPELNLLVPVHVILLIESQPIGKFIQMFNSTEVLVVGEHDQLSQAVDQKLSDASTIVLSAPIFATIFAKVFLKEACGIINTILVLMTLGGVLLVAKPAFLTGSSISTSHIVGSIIAFTACILDGLWFVANRKLQKTHFSVIIIVYSIVVIILDTVILAFLDGFNLRVCGNDGIYLVGVAFCGIGGQLLITAALKLENVGPISIARTIDIVLAFIFQVTTTGEKVTWSSVLGAIL</sequence>
<dbReference type="InterPro" id="IPR037185">
    <property type="entry name" value="EmrE-like"/>
</dbReference>
<protein>
    <submittedName>
        <fullName evidence="8">Solute carrier family 35 member G1-like</fullName>
    </submittedName>
</protein>
<feature type="transmembrane region" description="Helical" evidence="5">
    <location>
        <begin position="185"/>
        <end position="206"/>
    </location>
</feature>
<feature type="transmembrane region" description="Helical" evidence="5">
    <location>
        <begin position="92"/>
        <end position="112"/>
    </location>
</feature>
<proteinExistence type="predicted"/>
<dbReference type="RefSeq" id="XP_022251572.1">
    <property type="nucleotide sequence ID" value="XM_022395864.1"/>
</dbReference>
<accession>A0ABM1T6R6</accession>
<evidence type="ECO:0000313" key="7">
    <source>
        <dbReference type="Proteomes" id="UP000694941"/>
    </source>
</evidence>
<dbReference type="PANTHER" id="PTHR22911">
    <property type="entry name" value="ACYL-MALONYL CONDENSING ENZYME-RELATED"/>
    <property type="match status" value="1"/>
</dbReference>
<gene>
    <name evidence="8" type="primary">LOC111087825</name>
</gene>
<dbReference type="Proteomes" id="UP000694941">
    <property type="component" value="Unplaced"/>
</dbReference>
<name>A0ABM1T6R6_LIMPO</name>
<feature type="transmembrane region" description="Helical" evidence="5">
    <location>
        <begin position="118"/>
        <end position="141"/>
    </location>
</feature>
<evidence type="ECO:0000256" key="2">
    <source>
        <dbReference type="ARBA" id="ARBA00022692"/>
    </source>
</evidence>
<feature type="non-terminal residue" evidence="8">
    <location>
        <position position="247"/>
    </location>
</feature>
<keyword evidence="4 5" id="KW-0472">Membrane</keyword>
<keyword evidence="2 5" id="KW-0812">Transmembrane</keyword>
<feature type="transmembrane region" description="Helical" evidence="5">
    <location>
        <begin position="153"/>
        <end position="173"/>
    </location>
</feature>
<evidence type="ECO:0000256" key="3">
    <source>
        <dbReference type="ARBA" id="ARBA00022989"/>
    </source>
</evidence>
<dbReference type="SUPFAM" id="SSF103481">
    <property type="entry name" value="Multidrug resistance efflux transporter EmrE"/>
    <property type="match status" value="1"/>
</dbReference>
<feature type="domain" description="EamA" evidence="6">
    <location>
        <begin position="125"/>
        <end position="247"/>
    </location>
</feature>
<evidence type="ECO:0000313" key="8">
    <source>
        <dbReference type="RefSeq" id="XP_022251572.1"/>
    </source>
</evidence>
<evidence type="ECO:0000259" key="6">
    <source>
        <dbReference type="Pfam" id="PF00892"/>
    </source>
</evidence>
<organism evidence="7 8">
    <name type="scientific">Limulus polyphemus</name>
    <name type="common">Atlantic horseshoe crab</name>
    <dbReference type="NCBI Taxonomy" id="6850"/>
    <lineage>
        <taxon>Eukaryota</taxon>
        <taxon>Metazoa</taxon>
        <taxon>Ecdysozoa</taxon>
        <taxon>Arthropoda</taxon>
        <taxon>Chelicerata</taxon>
        <taxon>Merostomata</taxon>
        <taxon>Xiphosura</taxon>
        <taxon>Limulidae</taxon>
        <taxon>Limulus</taxon>
    </lineage>
</organism>
<keyword evidence="3 5" id="KW-1133">Transmembrane helix</keyword>
<dbReference type="PANTHER" id="PTHR22911:SF6">
    <property type="entry name" value="SOLUTE CARRIER FAMILY 35 MEMBER G1"/>
    <property type="match status" value="1"/>
</dbReference>
<dbReference type="GeneID" id="111087825"/>
<dbReference type="InterPro" id="IPR000620">
    <property type="entry name" value="EamA_dom"/>
</dbReference>
<dbReference type="Pfam" id="PF00892">
    <property type="entry name" value="EamA"/>
    <property type="match status" value="1"/>
</dbReference>
<evidence type="ECO:0000256" key="5">
    <source>
        <dbReference type="SAM" id="Phobius"/>
    </source>
</evidence>
<evidence type="ECO:0000256" key="1">
    <source>
        <dbReference type="ARBA" id="ARBA00004141"/>
    </source>
</evidence>
<reference evidence="8" key="1">
    <citation type="submission" date="2025-08" db="UniProtKB">
        <authorList>
            <consortium name="RefSeq"/>
        </authorList>
    </citation>
    <scope>IDENTIFICATION</scope>
    <source>
        <tissue evidence="8">Muscle</tissue>
    </source>
</reference>
<evidence type="ECO:0000256" key="4">
    <source>
        <dbReference type="ARBA" id="ARBA00023136"/>
    </source>
</evidence>
<comment type="subcellular location">
    <subcellularLocation>
        <location evidence="1">Membrane</location>
        <topology evidence="1">Multi-pass membrane protein</topology>
    </subcellularLocation>
</comment>
<keyword evidence="7" id="KW-1185">Reference proteome</keyword>